<dbReference type="AlphaFoldDB" id="A0A8E2QFE7"/>
<name>A0A8E2QFE7_9GAMM</name>
<evidence type="ECO:0000313" key="1">
    <source>
        <dbReference type="EMBL" id="PNF77648.1"/>
    </source>
</evidence>
<evidence type="ECO:0000313" key="2">
    <source>
        <dbReference type="Proteomes" id="UP000235881"/>
    </source>
</evidence>
<organism evidence="1 2">
    <name type="scientific">Stutzerimonas degradans</name>
    <dbReference type="NCBI Taxonomy" id="2968968"/>
    <lineage>
        <taxon>Bacteria</taxon>
        <taxon>Pseudomonadati</taxon>
        <taxon>Pseudomonadota</taxon>
        <taxon>Gammaproteobacteria</taxon>
        <taxon>Pseudomonadales</taxon>
        <taxon>Pseudomonadaceae</taxon>
        <taxon>Stutzerimonas</taxon>
    </lineage>
</organism>
<sequence length="173" mass="17972">MSIPRQVTRPNPSARSLARGLGWFSIGLGVVQLVAPRQVARFIGMPGSDGLIRACGLREIATGVGILLADDPKPWIYGRIGGDALDVGCLGWSIEHGREPAKAAIAAGAVAGITALDLSCAKGLDAERMPATEWDFGDRSGFPNGTAQARGSVDAEFAAARAEPNGYPPAQLH</sequence>
<dbReference type="Proteomes" id="UP000235881">
    <property type="component" value="Unassembled WGS sequence"/>
</dbReference>
<keyword evidence="2" id="KW-1185">Reference proteome</keyword>
<dbReference type="RefSeq" id="WP_102828219.1">
    <property type="nucleotide sequence ID" value="NZ_CP065721.1"/>
</dbReference>
<comment type="caution">
    <text evidence="1">The sequence shown here is derived from an EMBL/GenBank/DDBJ whole genome shotgun (WGS) entry which is preliminary data.</text>
</comment>
<gene>
    <name evidence="1" type="ORF">CXK95_08155</name>
</gene>
<accession>A0A8E2QFE7</accession>
<protein>
    <submittedName>
        <fullName evidence="1">Transcriptional regulator</fullName>
    </submittedName>
</protein>
<proteinExistence type="predicted"/>
<dbReference type="EMBL" id="POUK01000002">
    <property type="protein sequence ID" value="PNF77648.1"/>
    <property type="molecule type" value="Genomic_DNA"/>
</dbReference>
<reference evidence="1 2" key="1">
    <citation type="submission" date="2018-01" db="EMBL/GenBank/DDBJ databases">
        <title>Denitrification phenotypes of diverse strains of Pseudomonas stutzeri.</title>
        <authorList>
            <person name="Milligan D.A."/>
            <person name="Bergaust L."/>
            <person name="Bakken L.R."/>
            <person name="Frostegard A."/>
        </authorList>
    </citation>
    <scope>NUCLEOTIDE SEQUENCE [LARGE SCALE GENOMIC DNA]</scope>
    <source>
        <strain evidence="1 2">DSM 50238</strain>
    </source>
</reference>